<evidence type="ECO:0000256" key="1">
    <source>
        <dbReference type="PROSITE-ProRule" id="PRU00175"/>
    </source>
</evidence>
<dbReference type="PROSITE" id="PS50089">
    <property type="entry name" value="ZF_RING_2"/>
    <property type="match status" value="1"/>
</dbReference>
<dbReference type="Proteomes" id="UP000729402">
    <property type="component" value="Unassembled WGS sequence"/>
</dbReference>
<dbReference type="PANTHER" id="PTHR46719">
    <property type="entry name" value="TRANSCRIPTION FACTOR C2H2 FAMILY-RELATED"/>
    <property type="match status" value="1"/>
</dbReference>
<comment type="caution">
    <text evidence="4">The sequence shown here is derived from an EMBL/GenBank/DDBJ whole genome shotgun (WGS) entry which is preliminary data.</text>
</comment>
<feature type="compositionally biased region" description="Basic residues" evidence="2">
    <location>
        <begin position="110"/>
        <end position="120"/>
    </location>
</feature>
<reference evidence="4" key="1">
    <citation type="journal article" date="2021" name="bioRxiv">
        <title>Whole Genome Assembly and Annotation of Northern Wild Rice, Zizania palustris L., Supports a Whole Genome Duplication in the Zizania Genus.</title>
        <authorList>
            <person name="Haas M."/>
            <person name="Kono T."/>
            <person name="Macchietto M."/>
            <person name="Millas R."/>
            <person name="McGilp L."/>
            <person name="Shao M."/>
            <person name="Duquette J."/>
            <person name="Hirsch C.N."/>
            <person name="Kimball J."/>
        </authorList>
    </citation>
    <scope>NUCLEOTIDE SEQUENCE</scope>
    <source>
        <tissue evidence="4">Fresh leaf tissue</tissue>
    </source>
</reference>
<dbReference type="AlphaFoldDB" id="A0A8J5TDK4"/>
<evidence type="ECO:0000256" key="2">
    <source>
        <dbReference type="SAM" id="MobiDB-lite"/>
    </source>
</evidence>
<sequence>MATGSVPPTSLLVGAARSPEGDRCSIELTGGGHNPPRHRSVGDGGDGGGSRGIFGSSGIGRFGYGVGASVDVLMTSSSSPALTIYFCSRTSMPAGGHHCDLRRGAAGSTPRRRRRRRGQHRPRDSRGAPSAGIWRGEEAKAETSTTTQTCCPVCLENYRDSDVLRVLPDCGHLFHRDCVDQWLRQHPTFLVCRTSPLPSTMPMPLAVVRPL</sequence>
<dbReference type="PANTHER" id="PTHR46719:SF5">
    <property type="entry name" value="OS07G0159600 PROTEIN"/>
    <property type="match status" value="1"/>
</dbReference>
<feature type="region of interest" description="Disordered" evidence="2">
    <location>
        <begin position="27"/>
        <end position="52"/>
    </location>
</feature>
<dbReference type="EMBL" id="JAAALK010000084">
    <property type="protein sequence ID" value="KAG8083722.1"/>
    <property type="molecule type" value="Genomic_DNA"/>
</dbReference>
<protein>
    <recommendedName>
        <fullName evidence="3">RING-type domain-containing protein</fullName>
    </recommendedName>
</protein>
<dbReference type="InterPro" id="IPR001841">
    <property type="entry name" value="Znf_RING"/>
</dbReference>
<dbReference type="OrthoDB" id="8062037at2759"/>
<feature type="compositionally biased region" description="Gly residues" evidence="2">
    <location>
        <begin position="42"/>
        <end position="52"/>
    </location>
</feature>
<reference evidence="4" key="2">
    <citation type="submission" date="2021-02" db="EMBL/GenBank/DDBJ databases">
        <authorList>
            <person name="Kimball J.A."/>
            <person name="Haas M.W."/>
            <person name="Macchietto M."/>
            <person name="Kono T."/>
            <person name="Duquette J."/>
            <person name="Shao M."/>
        </authorList>
    </citation>
    <scope>NUCLEOTIDE SEQUENCE</scope>
    <source>
        <tissue evidence="4">Fresh leaf tissue</tissue>
    </source>
</reference>
<keyword evidence="1" id="KW-0862">Zinc</keyword>
<accession>A0A8J5TDK4</accession>
<gene>
    <name evidence="4" type="ORF">GUJ93_ZPchr0016g2511</name>
</gene>
<feature type="region of interest" description="Disordered" evidence="2">
    <location>
        <begin position="98"/>
        <end position="140"/>
    </location>
</feature>
<keyword evidence="1" id="KW-0479">Metal-binding</keyword>
<name>A0A8J5TDK4_ZIZPA</name>
<dbReference type="Pfam" id="PF13639">
    <property type="entry name" value="zf-RING_2"/>
    <property type="match status" value="1"/>
</dbReference>
<evidence type="ECO:0000313" key="5">
    <source>
        <dbReference type="Proteomes" id="UP000729402"/>
    </source>
</evidence>
<evidence type="ECO:0000313" key="4">
    <source>
        <dbReference type="EMBL" id="KAG8083722.1"/>
    </source>
</evidence>
<dbReference type="SMART" id="SM00184">
    <property type="entry name" value="RING"/>
    <property type="match status" value="1"/>
</dbReference>
<feature type="region of interest" description="Disordered" evidence="2">
    <location>
        <begin position="1"/>
        <end position="20"/>
    </location>
</feature>
<evidence type="ECO:0000259" key="3">
    <source>
        <dbReference type="PROSITE" id="PS50089"/>
    </source>
</evidence>
<proteinExistence type="predicted"/>
<keyword evidence="1" id="KW-0863">Zinc-finger</keyword>
<keyword evidence="5" id="KW-1185">Reference proteome</keyword>
<organism evidence="4 5">
    <name type="scientific">Zizania palustris</name>
    <name type="common">Northern wild rice</name>
    <dbReference type="NCBI Taxonomy" id="103762"/>
    <lineage>
        <taxon>Eukaryota</taxon>
        <taxon>Viridiplantae</taxon>
        <taxon>Streptophyta</taxon>
        <taxon>Embryophyta</taxon>
        <taxon>Tracheophyta</taxon>
        <taxon>Spermatophyta</taxon>
        <taxon>Magnoliopsida</taxon>
        <taxon>Liliopsida</taxon>
        <taxon>Poales</taxon>
        <taxon>Poaceae</taxon>
        <taxon>BOP clade</taxon>
        <taxon>Oryzoideae</taxon>
        <taxon>Oryzeae</taxon>
        <taxon>Zizaniinae</taxon>
        <taxon>Zizania</taxon>
    </lineage>
</organism>
<feature type="domain" description="RING-type" evidence="3">
    <location>
        <begin position="151"/>
        <end position="192"/>
    </location>
</feature>
<dbReference type="GO" id="GO:0008270">
    <property type="term" value="F:zinc ion binding"/>
    <property type="evidence" value="ECO:0007669"/>
    <property type="project" value="UniProtKB-KW"/>
</dbReference>
<dbReference type="InterPro" id="IPR045899">
    <property type="entry name" value="ATL71-like"/>
</dbReference>